<dbReference type="AlphaFoldDB" id="A0A7Y2P1F0"/>
<dbReference type="EMBL" id="JABAIV010000005">
    <property type="protein sequence ID" value="NNG24491.1"/>
    <property type="molecule type" value="Genomic_DNA"/>
</dbReference>
<feature type="signal peptide" evidence="1">
    <location>
        <begin position="1"/>
        <end position="33"/>
    </location>
</feature>
<accession>A0A7Y2P1F0</accession>
<feature type="chain" id="PRO_5031148528" evidence="1">
    <location>
        <begin position="34"/>
        <end position="166"/>
    </location>
</feature>
<sequence>MPGCSHLEFPTMTLRRALSAALLLACSHGKAQAMPSTFGPVIGNALLCRSHLENRYFHDYLTTAFGPAYKREGGAWWFKTEATLWGAEVKEVMVSDDSNPLVFIAAITESTPEELEQGIRTAYGIVFKPAGATPFPLRVSNLGSTIAYMNDKSKIYCAKFKSPPVR</sequence>
<keyword evidence="1" id="KW-0732">Signal</keyword>
<dbReference type="Proteomes" id="UP000533905">
    <property type="component" value="Unassembled WGS sequence"/>
</dbReference>
<gene>
    <name evidence="2" type="ORF">HGB41_15980</name>
</gene>
<keyword evidence="3" id="KW-1185">Reference proteome</keyword>
<organism evidence="2 3">
    <name type="scientific">Telluria aromaticivorans</name>
    <dbReference type="NCBI Taxonomy" id="2725995"/>
    <lineage>
        <taxon>Bacteria</taxon>
        <taxon>Pseudomonadati</taxon>
        <taxon>Pseudomonadota</taxon>
        <taxon>Betaproteobacteria</taxon>
        <taxon>Burkholderiales</taxon>
        <taxon>Oxalobacteraceae</taxon>
        <taxon>Telluria group</taxon>
        <taxon>Telluria</taxon>
    </lineage>
</organism>
<protein>
    <submittedName>
        <fullName evidence="2">Uncharacterized protein</fullName>
    </submittedName>
</protein>
<evidence type="ECO:0000313" key="2">
    <source>
        <dbReference type="EMBL" id="NNG24491.1"/>
    </source>
</evidence>
<reference evidence="2 3" key="1">
    <citation type="submission" date="2020-04" db="EMBL/GenBank/DDBJ databases">
        <title>Massilia sp. nov., a cold adapted bacteria isolated from Arctic soil.</title>
        <authorList>
            <person name="Son J."/>
            <person name="Ka J.-O."/>
        </authorList>
    </citation>
    <scope>NUCLEOTIDE SEQUENCE [LARGE SCALE GENOMIC DNA]</scope>
    <source>
        <strain evidence="2 3">ML15P13</strain>
    </source>
</reference>
<name>A0A7Y2P1F0_9BURK</name>
<comment type="caution">
    <text evidence="2">The sequence shown here is derived from an EMBL/GenBank/DDBJ whole genome shotgun (WGS) entry which is preliminary data.</text>
</comment>
<proteinExistence type="predicted"/>
<evidence type="ECO:0000313" key="3">
    <source>
        <dbReference type="Proteomes" id="UP000533905"/>
    </source>
</evidence>
<evidence type="ECO:0000256" key="1">
    <source>
        <dbReference type="SAM" id="SignalP"/>
    </source>
</evidence>